<keyword evidence="2" id="KW-1185">Reference proteome</keyword>
<evidence type="ECO:0000313" key="1">
    <source>
        <dbReference type="EMBL" id="PVI00158.1"/>
    </source>
</evidence>
<accession>A0A2V1DPI0</accession>
<organism evidence="1 2">
    <name type="scientific">Periconia macrospinosa</name>
    <dbReference type="NCBI Taxonomy" id="97972"/>
    <lineage>
        <taxon>Eukaryota</taxon>
        <taxon>Fungi</taxon>
        <taxon>Dikarya</taxon>
        <taxon>Ascomycota</taxon>
        <taxon>Pezizomycotina</taxon>
        <taxon>Dothideomycetes</taxon>
        <taxon>Pleosporomycetidae</taxon>
        <taxon>Pleosporales</taxon>
        <taxon>Massarineae</taxon>
        <taxon>Periconiaceae</taxon>
        <taxon>Periconia</taxon>
    </lineage>
</organism>
<proteinExistence type="predicted"/>
<dbReference type="EMBL" id="KZ805378">
    <property type="protein sequence ID" value="PVI00158.1"/>
    <property type="molecule type" value="Genomic_DNA"/>
</dbReference>
<protein>
    <submittedName>
        <fullName evidence="1">Uncharacterized protein</fullName>
    </submittedName>
</protein>
<evidence type="ECO:0000313" key="2">
    <source>
        <dbReference type="Proteomes" id="UP000244855"/>
    </source>
</evidence>
<sequence>MGIRFRLEHREWLETRSTYTVTRGWMAGLAFGKRGLETWLGNWLVRVRRVGVDRGSRYHPSVKKMGDCDLRARAHVGWVMDGCIIDDCLLLQSGKHVRASRRRCCMFTVSSFDRINH</sequence>
<name>A0A2V1DPI0_9PLEO</name>
<dbReference type="Proteomes" id="UP000244855">
    <property type="component" value="Unassembled WGS sequence"/>
</dbReference>
<dbReference type="AlphaFoldDB" id="A0A2V1DPI0"/>
<gene>
    <name evidence="1" type="ORF">DM02DRAFT_402206</name>
</gene>
<reference evidence="1 2" key="1">
    <citation type="journal article" date="2018" name="Sci. Rep.">
        <title>Comparative genomics provides insights into the lifestyle and reveals functional heterogeneity of dark septate endophytic fungi.</title>
        <authorList>
            <person name="Knapp D.G."/>
            <person name="Nemeth J.B."/>
            <person name="Barry K."/>
            <person name="Hainaut M."/>
            <person name="Henrissat B."/>
            <person name="Johnson J."/>
            <person name="Kuo A."/>
            <person name="Lim J.H.P."/>
            <person name="Lipzen A."/>
            <person name="Nolan M."/>
            <person name="Ohm R.A."/>
            <person name="Tamas L."/>
            <person name="Grigoriev I.V."/>
            <person name="Spatafora J.W."/>
            <person name="Nagy L.G."/>
            <person name="Kovacs G.M."/>
        </authorList>
    </citation>
    <scope>NUCLEOTIDE SEQUENCE [LARGE SCALE GENOMIC DNA]</scope>
    <source>
        <strain evidence="1 2">DSE2036</strain>
    </source>
</reference>